<evidence type="ECO:0000313" key="2">
    <source>
        <dbReference type="Proteomes" id="UP001304683"/>
    </source>
</evidence>
<accession>A0ABZ0QNR1</accession>
<sequence>MLRYEDLCDVLFDAAEAAGLEIRRVEHHVETQTMDRHCLFVCVPEGDEPPHRVRAEISFTWDSVLTAETVYGGSCGLYHAEEDDCTHKETEPDLTVDVEIRYVFDVPSAEQVPPLANSIKQILFENIEHDNIPEVKFVISVLPDGRVAVHEAYAVYVWQVDCSDEPDVEPMFAEVHKIMDALIASGYFPKSGEMLL</sequence>
<organism evidence="1 2">
    <name type="scientific">Thermaerobacter composti</name>
    <dbReference type="NCBI Taxonomy" id="554949"/>
    <lineage>
        <taxon>Bacteria</taxon>
        <taxon>Bacillati</taxon>
        <taxon>Bacillota</taxon>
        <taxon>Clostridia</taxon>
        <taxon>Eubacteriales</taxon>
        <taxon>Clostridiales Family XVII. Incertae Sedis</taxon>
        <taxon>Thermaerobacter</taxon>
    </lineage>
</organism>
<dbReference type="EMBL" id="CP132508">
    <property type="protein sequence ID" value="WPD18048.1"/>
    <property type="molecule type" value="Genomic_DNA"/>
</dbReference>
<proteinExistence type="predicted"/>
<evidence type="ECO:0000313" key="1">
    <source>
        <dbReference type="EMBL" id="WPD18048.1"/>
    </source>
</evidence>
<reference evidence="1 2" key="1">
    <citation type="submission" date="2023-08" db="EMBL/GenBank/DDBJ databases">
        <title>Genome sequence of Thermaerobacter compostii strain Ins1, a spore-forming filamentous bacterium isolated from a deep geothermal reservoir.</title>
        <authorList>
            <person name="Bregnard D."/>
            <person name="Gonzalez D."/>
            <person name="Junier P."/>
        </authorList>
    </citation>
    <scope>NUCLEOTIDE SEQUENCE [LARGE SCALE GENOMIC DNA]</scope>
    <source>
        <strain evidence="1 2">Ins1</strain>
    </source>
</reference>
<keyword evidence="2" id="KW-1185">Reference proteome</keyword>
<dbReference type="Proteomes" id="UP001304683">
    <property type="component" value="Chromosome"/>
</dbReference>
<gene>
    <name evidence="1" type="ORF">Q5761_06535</name>
</gene>
<protein>
    <submittedName>
        <fullName evidence="1">Uncharacterized protein</fullName>
    </submittedName>
</protein>
<name>A0ABZ0QNR1_9FIRM</name>
<dbReference type="RefSeq" id="WP_135225536.1">
    <property type="nucleotide sequence ID" value="NZ_CP132508.1"/>
</dbReference>